<dbReference type="SMART" id="SM00283">
    <property type="entry name" value="MA"/>
    <property type="match status" value="1"/>
</dbReference>
<dbReference type="CDD" id="cd11386">
    <property type="entry name" value="MCP_signal"/>
    <property type="match status" value="1"/>
</dbReference>
<dbReference type="PANTHER" id="PTHR32089">
    <property type="entry name" value="METHYL-ACCEPTING CHEMOTAXIS PROTEIN MCPB"/>
    <property type="match status" value="1"/>
</dbReference>
<dbReference type="Gene3D" id="1.10.287.950">
    <property type="entry name" value="Methyl-accepting chemotaxis protein"/>
    <property type="match status" value="1"/>
</dbReference>
<dbReference type="Pfam" id="PF00672">
    <property type="entry name" value="HAMP"/>
    <property type="match status" value="1"/>
</dbReference>
<proteinExistence type="inferred from homology"/>
<dbReference type="PROSITE" id="PS50885">
    <property type="entry name" value="HAMP"/>
    <property type="match status" value="1"/>
</dbReference>
<evidence type="ECO:0000256" key="3">
    <source>
        <dbReference type="ARBA" id="ARBA00029447"/>
    </source>
</evidence>
<evidence type="ECO:0000256" key="5">
    <source>
        <dbReference type="SAM" id="Phobius"/>
    </source>
</evidence>
<keyword evidence="5" id="KW-1133">Transmembrane helix</keyword>
<dbReference type="EMBL" id="BSPQ01000005">
    <property type="protein sequence ID" value="GLS90669.1"/>
    <property type="molecule type" value="Genomic_DNA"/>
</dbReference>
<sequence>MRITLIQRIVIGFSIVTLSAIALSLSAGYSQKQIEKQLELSASTLTKLLDQTSELGKNLQDANRLTLIHANTANSDKREYFLQGVNKALTDYEVTYSALTKGLQPELGITADLESINSNAKQTNLQLLDHITIHNKRLVAQNLAYTELSAFSSVWDYFDSNISDLIDEAKENHKSAAWTLEFVRKEGYSTGDQLSKLVGITSFDKFVIAEEKLVSNLEAIRKKLKIVYKTFPAAENTLKTYINELSNQIENEQKLLKQHKFYLLLNVESDQLIQQQAEQVEQILANLNGVTAHIRDLATAALSKANTDAHFFSLLNNVLLLATIIISLVVTYTVIRAIKSPLHDIKLALSKLAAGDLTYDINNNYQSELGDISTSINTLTEQLRSLISEIKQSDSKLNGYAATGQEQGRGIFSEIELQLQQTVAMAAAVTEMEQAVNEVAAHAVESSDAVAQVVGLANDNMQSIQVNLRFVEDLQLSLTTASTVIQELYNQSQKIDEILSVIQSISGQTNLLALNAAIEAARAGEHGRGFAVVADEVRTLATRTQTSANEIGSMIESLQNNSKDAVQIVDSNLKHAQQSVEQTNQSYDSLVAMVERLKNVDDMSRSIAAASEQQSAVAKDVAKSIVEISDFAQNISLSAQDASQNSENLRDLSKQQSKLIGQFNLG</sequence>
<protein>
    <submittedName>
        <fullName evidence="8">Methyl-accepting chemotaxis protein</fullName>
    </submittedName>
</protein>
<dbReference type="InterPro" id="IPR004089">
    <property type="entry name" value="MCPsignal_dom"/>
</dbReference>
<dbReference type="SUPFAM" id="SSF58104">
    <property type="entry name" value="Methyl-accepting chemotaxis protein (MCP) signaling domain"/>
    <property type="match status" value="1"/>
</dbReference>
<accession>A0ABQ6E0A4</accession>
<dbReference type="Proteomes" id="UP001157353">
    <property type="component" value="Unassembled WGS sequence"/>
</dbReference>
<dbReference type="SMART" id="SM00304">
    <property type="entry name" value="HAMP"/>
    <property type="match status" value="1"/>
</dbReference>
<evidence type="ECO:0000313" key="9">
    <source>
        <dbReference type="Proteomes" id="UP001157353"/>
    </source>
</evidence>
<keyword evidence="9" id="KW-1185">Reference proteome</keyword>
<evidence type="ECO:0000256" key="4">
    <source>
        <dbReference type="PROSITE-ProRule" id="PRU00284"/>
    </source>
</evidence>
<reference evidence="9" key="1">
    <citation type="journal article" date="2019" name="Int. J. Syst. Evol. Microbiol.">
        <title>The Global Catalogue of Microorganisms (GCM) 10K type strain sequencing project: providing services to taxonomists for standard genome sequencing and annotation.</title>
        <authorList>
            <consortium name="The Broad Institute Genomics Platform"/>
            <consortium name="The Broad Institute Genome Sequencing Center for Infectious Disease"/>
            <person name="Wu L."/>
            <person name="Ma J."/>
        </authorList>
    </citation>
    <scope>NUCLEOTIDE SEQUENCE [LARGE SCALE GENOMIC DNA]</scope>
    <source>
        <strain evidence="9">NBRC 103166</strain>
    </source>
</reference>
<keyword evidence="5" id="KW-0812">Transmembrane</keyword>
<evidence type="ECO:0000313" key="8">
    <source>
        <dbReference type="EMBL" id="GLS90669.1"/>
    </source>
</evidence>
<comment type="similarity">
    <text evidence="3">Belongs to the methyl-accepting chemotaxis (MCP) protein family.</text>
</comment>
<organism evidence="8 9">
    <name type="scientific">Psychromonas marina</name>
    <dbReference type="NCBI Taxonomy" id="88364"/>
    <lineage>
        <taxon>Bacteria</taxon>
        <taxon>Pseudomonadati</taxon>
        <taxon>Pseudomonadota</taxon>
        <taxon>Gammaproteobacteria</taxon>
        <taxon>Alteromonadales</taxon>
        <taxon>Psychromonadaceae</taxon>
        <taxon>Psychromonas</taxon>
    </lineage>
</organism>
<dbReference type="InterPro" id="IPR003660">
    <property type="entry name" value="HAMP_dom"/>
</dbReference>
<evidence type="ECO:0000256" key="1">
    <source>
        <dbReference type="ARBA" id="ARBA00004370"/>
    </source>
</evidence>
<dbReference type="PROSITE" id="PS50111">
    <property type="entry name" value="CHEMOTAXIS_TRANSDUC_2"/>
    <property type="match status" value="1"/>
</dbReference>
<evidence type="ECO:0000256" key="2">
    <source>
        <dbReference type="ARBA" id="ARBA00023224"/>
    </source>
</evidence>
<dbReference type="PANTHER" id="PTHR32089:SF70">
    <property type="entry name" value="ENERGY TAXIS MODULATING METHYL ACCEPTING SENSORY TRANSDUCER"/>
    <property type="match status" value="1"/>
</dbReference>
<feature type="domain" description="Methyl-accepting transducer" evidence="6">
    <location>
        <begin position="393"/>
        <end position="629"/>
    </location>
</feature>
<gene>
    <name evidence="8" type="ORF">GCM10007916_17360</name>
</gene>
<feature type="transmembrane region" description="Helical" evidence="5">
    <location>
        <begin position="314"/>
        <end position="335"/>
    </location>
</feature>
<comment type="subcellular location">
    <subcellularLocation>
        <location evidence="1">Membrane</location>
    </subcellularLocation>
</comment>
<keyword evidence="5" id="KW-0472">Membrane</keyword>
<evidence type="ECO:0000259" key="6">
    <source>
        <dbReference type="PROSITE" id="PS50111"/>
    </source>
</evidence>
<dbReference type="CDD" id="cd06225">
    <property type="entry name" value="HAMP"/>
    <property type="match status" value="1"/>
</dbReference>
<dbReference type="RefSeq" id="WP_284203791.1">
    <property type="nucleotide sequence ID" value="NZ_BSPQ01000005.1"/>
</dbReference>
<keyword evidence="2 4" id="KW-0807">Transducer</keyword>
<dbReference type="Pfam" id="PF00015">
    <property type="entry name" value="MCPsignal"/>
    <property type="match status" value="1"/>
</dbReference>
<evidence type="ECO:0000259" key="7">
    <source>
        <dbReference type="PROSITE" id="PS50885"/>
    </source>
</evidence>
<feature type="domain" description="HAMP" evidence="7">
    <location>
        <begin position="336"/>
        <end position="388"/>
    </location>
</feature>
<comment type="caution">
    <text evidence="8">The sequence shown here is derived from an EMBL/GenBank/DDBJ whole genome shotgun (WGS) entry which is preliminary data.</text>
</comment>
<name>A0ABQ6E0A4_9GAMM</name>